<comment type="similarity">
    <text evidence="1">Belongs to the AHA1 family.</text>
</comment>
<dbReference type="Proteomes" id="UP001185659">
    <property type="component" value="Unassembled WGS sequence"/>
</dbReference>
<reference evidence="3 4" key="1">
    <citation type="submission" date="2023-10" db="EMBL/GenBank/DDBJ databases">
        <authorList>
            <person name="Venkata Ramana C."/>
            <person name="Sasikala C."/>
            <person name="Dhurka M."/>
        </authorList>
    </citation>
    <scope>NUCLEOTIDE SEQUENCE [LARGE SCALE GENOMIC DNA]</scope>
    <source>
        <strain evidence="3 4">KCTC 32151</strain>
    </source>
</reference>
<evidence type="ECO:0000313" key="3">
    <source>
        <dbReference type="EMBL" id="MDV6228804.1"/>
    </source>
</evidence>
<dbReference type="InterPro" id="IPR013538">
    <property type="entry name" value="ASHA1/2-like_C"/>
</dbReference>
<dbReference type="EMBL" id="JAWLIP010000013">
    <property type="protein sequence ID" value="MDV6228804.1"/>
    <property type="molecule type" value="Genomic_DNA"/>
</dbReference>
<gene>
    <name evidence="3" type="ORF">R2G56_21160</name>
</gene>
<evidence type="ECO:0000256" key="1">
    <source>
        <dbReference type="ARBA" id="ARBA00006817"/>
    </source>
</evidence>
<protein>
    <submittedName>
        <fullName evidence="3">SRPBCC domain-containing protein</fullName>
    </submittedName>
</protein>
<name>A0ABU4ARD2_9HYPH</name>
<comment type="caution">
    <text evidence="3">The sequence shown here is derived from an EMBL/GenBank/DDBJ whole genome shotgun (WGS) entry which is preliminary data.</text>
</comment>
<dbReference type="Pfam" id="PF08327">
    <property type="entry name" value="AHSA1"/>
    <property type="match status" value="1"/>
</dbReference>
<proteinExistence type="inferred from homology"/>
<sequence length="118" mass="13030">MSDANDEKTNENIVLEYVLESSPEKVWRALTIPELAANWLGEPGDGETSPAYEMVDEEPCSRVRYAWRDRNTDAPDTLVTFEISPAPGGHTHFRLTHSASTLPRMAANTNGVLMARAA</sequence>
<evidence type="ECO:0000313" key="4">
    <source>
        <dbReference type="Proteomes" id="UP001185659"/>
    </source>
</evidence>
<dbReference type="Gene3D" id="3.30.530.20">
    <property type="match status" value="1"/>
</dbReference>
<dbReference type="CDD" id="cd07814">
    <property type="entry name" value="SRPBCC_CalC_Aha1-like"/>
    <property type="match status" value="1"/>
</dbReference>
<dbReference type="SUPFAM" id="SSF55961">
    <property type="entry name" value="Bet v1-like"/>
    <property type="match status" value="1"/>
</dbReference>
<keyword evidence="4" id="KW-1185">Reference proteome</keyword>
<dbReference type="InterPro" id="IPR023393">
    <property type="entry name" value="START-like_dom_sf"/>
</dbReference>
<evidence type="ECO:0000259" key="2">
    <source>
        <dbReference type="Pfam" id="PF08327"/>
    </source>
</evidence>
<dbReference type="RefSeq" id="WP_317562524.1">
    <property type="nucleotide sequence ID" value="NZ_JAWLIP010000013.1"/>
</dbReference>
<accession>A0ABU4ARD2</accession>
<organism evidence="3 4">
    <name type="scientific">Nitratireductor aquimarinus</name>
    <dbReference type="NCBI Taxonomy" id="889300"/>
    <lineage>
        <taxon>Bacteria</taxon>
        <taxon>Pseudomonadati</taxon>
        <taxon>Pseudomonadota</taxon>
        <taxon>Alphaproteobacteria</taxon>
        <taxon>Hyphomicrobiales</taxon>
        <taxon>Phyllobacteriaceae</taxon>
        <taxon>Nitratireductor</taxon>
    </lineage>
</organism>
<feature type="domain" description="Activator of Hsp90 ATPase homologue 1/2-like C-terminal" evidence="2">
    <location>
        <begin position="22"/>
        <end position="108"/>
    </location>
</feature>